<feature type="region of interest" description="Disordered" evidence="1">
    <location>
        <begin position="68"/>
        <end position="126"/>
    </location>
</feature>
<dbReference type="RefSeq" id="XP_028145076.1">
    <property type="nucleotide sequence ID" value="XM_028289275.1"/>
</dbReference>
<sequence>MMTSGKSRCEKLVLMALEDENHNLDNSPCFGSTSTTKDDPNIIAGPSCSISSVLTKDIITIPEVQDFDSDCSIQDPHYEPSSDSESTDKENVSSIEAGMEENLINEQLADTEITQKRGRWKKAEPSKWKRNIKKKQKIESKAPKVSNCEKCRFQCNAHFSEELRKSLCHNFWHSEYSKQKEFLLGTTESIPPLRRRVRTESSRKERTDTKIYYLNNDVQKIRVCKSFFLKTLCISADMIDTAYKGKGEGKMFVGKDNRGKKTPHNKTVQESIERVKSHIEKFPTMESHYSRKETKRLYLDPQLSITKMYNLYKQECLNENVKHVSEITYRRIFCTDYNLSFYKPKKDQCQLCTKYNSLKVGPEKQLLENDYVQHIMRKEECMNAKADDKEKCQQHKEFMCCTFDLQSVLQIPSSDVSSMYYSLKVCMYNFTIYELREPNDAFCYGWTELQGKRGSSEVGSCLLNYINQMNPEIKQLCLYSDTCGGQNRNQNVAALFLYLVQTSNLEIIEHKFLESGHTFMEVDSMHSAIEKAKKYVPVYTIQDWFNIFRIARSRRVRNKKSTGYNVRQMNFSDFRDLTDLSTKLIKNRNKNTEGSIVNWLKIKCLKYEKNKPGVIQYRYDHTSEFKVIQVFGKTPPNSFEEITLQNLYSKIIPITGKKKNSLLQLCRKGDIPEEFHGWYKSLPTSKSAVDEVPSSTNSDEDIED</sequence>
<dbReference type="Pfam" id="PF25273">
    <property type="entry name" value="DUF7869"/>
    <property type="match status" value="1"/>
</dbReference>
<dbReference type="PANTHER" id="PTHR10773:SF19">
    <property type="match status" value="1"/>
</dbReference>
<evidence type="ECO:0000256" key="1">
    <source>
        <dbReference type="SAM" id="MobiDB-lite"/>
    </source>
</evidence>
<feature type="compositionally biased region" description="Basic and acidic residues" evidence="1">
    <location>
        <begin position="76"/>
        <end position="91"/>
    </location>
</feature>
<accession>A0A6P7G7I4</accession>
<protein>
    <submittedName>
        <fullName evidence="3">Uncharacterized protein LOC114338671</fullName>
    </submittedName>
</protein>
<dbReference type="InterPro" id="IPR057191">
    <property type="entry name" value="DUF7869"/>
</dbReference>
<evidence type="ECO:0000259" key="2">
    <source>
        <dbReference type="Pfam" id="PF25273"/>
    </source>
</evidence>
<evidence type="ECO:0000313" key="3">
    <source>
        <dbReference type="RefSeq" id="XP_028145076.1"/>
    </source>
</evidence>
<gene>
    <name evidence="3" type="primary">LOC114338671</name>
</gene>
<dbReference type="AlphaFoldDB" id="A0A6P7G7I4"/>
<name>A0A6P7G7I4_DIAVI</name>
<feature type="domain" description="DUF7869" evidence="2">
    <location>
        <begin position="442"/>
        <end position="577"/>
    </location>
</feature>
<organism evidence="3">
    <name type="scientific">Diabrotica virgifera virgifera</name>
    <name type="common">western corn rootworm</name>
    <dbReference type="NCBI Taxonomy" id="50390"/>
    <lineage>
        <taxon>Eukaryota</taxon>
        <taxon>Metazoa</taxon>
        <taxon>Ecdysozoa</taxon>
        <taxon>Arthropoda</taxon>
        <taxon>Hexapoda</taxon>
        <taxon>Insecta</taxon>
        <taxon>Pterygota</taxon>
        <taxon>Neoptera</taxon>
        <taxon>Endopterygota</taxon>
        <taxon>Coleoptera</taxon>
        <taxon>Polyphaga</taxon>
        <taxon>Cucujiformia</taxon>
        <taxon>Chrysomeloidea</taxon>
        <taxon>Chrysomelidae</taxon>
        <taxon>Galerucinae</taxon>
        <taxon>Diabroticina</taxon>
        <taxon>Diabroticites</taxon>
        <taxon>Diabrotica</taxon>
    </lineage>
</organism>
<dbReference type="InParanoid" id="A0A6P7G7I4"/>
<dbReference type="PANTHER" id="PTHR10773">
    <property type="entry name" value="DNA-DIRECTED RNA POLYMERASES I, II, AND III SUBUNIT RPABC2"/>
    <property type="match status" value="1"/>
</dbReference>
<proteinExistence type="predicted"/>
<reference evidence="3" key="1">
    <citation type="submission" date="2025-08" db="UniProtKB">
        <authorList>
            <consortium name="RefSeq"/>
        </authorList>
    </citation>
    <scope>IDENTIFICATION</scope>
    <source>
        <tissue evidence="3">Whole insect</tissue>
    </source>
</reference>